<evidence type="ECO:0000313" key="6">
    <source>
        <dbReference type="Proteomes" id="UP000019116"/>
    </source>
</evidence>
<dbReference type="STRING" id="4565.A0A3B6NS68"/>
<keyword evidence="2 3" id="KW-0175">Coiled coil</keyword>
<dbReference type="Gramene" id="TraesCAD_scaffold_105059_01G000100.1">
    <property type="protein sequence ID" value="TraesCAD_scaffold_105059_01G000100.1"/>
    <property type="gene ID" value="TraesCAD_scaffold_105059_01G000100"/>
</dbReference>
<dbReference type="Gramene" id="TraesMAC6A03G03344730.1">
    <property type="protein sequence ID" value="TraesMAC6A03G03344730.1"/>
    <property type="gene ID" value="TraesMAC6A03G03344730"/>
</dbReference>
<dbReference type="Gramene" id="TraesJUL6A03G03371610.1">
    <property type="protein sequence ID" value="TraesJUL6A03G03371610.1"/>
    <property type="gene ID" value="TraesJUL6A03G03371610"/>
</dbReference>
<dbReference type="Gramene" id="TraesCS6A02G229200.1">
    <property type="protein sequence ID" value="TraesCS6A02G229200.1"/>
    <property type="gene ID" value="TraesCS6A02G229200"/>
</dbReference>
<dbReference type="InterPro" id="IPR008587">
    <property type="entry name" value="FPP_plant"/>
</dbReference>
<keyword evidence="6" id="KW-1185">Reference proteome</keyword>
<dbReference type="Gramene" id="TraesKAR6A01G0264730.1">
    <property type="protein sequence ID" value="cds.TraesKAR6A01G0264730.1"/>
    <property type="gene ID" value="TraesKAR6A01G0264730"/>
</dbReference>
<proteinExistence type="inferred from homology"/>
<dbReference type="Gramene" id="TraesARI6A03G03305570.1">
    <property type="protein sequence ID" value="TraesARI6A03G03305570.1"/>
    <property type="gene ID" value="TraesARI6A03G03305570"/>
</dbReference>
<reference evidence="5" key="1">
    <citation type="submission" date="2018-08" db="EMBL/GenBank/DDBJ databases">
        <authorList>
            <person name="Rossello M."/>
        </authorList>
    </citation>
    <scope>NUCLEOTIDE SEQUENCE [LARGE SCALE GENOMIC DNA]</scope>
    <source>
        <strain evidence="5">cv. Chinese Spring</strain>
    </source>
</reference>
<dbReference type="PaxDb" id="4565-Traes_6DL_A29B9E005.1"/>
<dbReference type="Gramene" id="TraesWEE_scaffold_113055_01G000100.1">
    <property type="protein sequence ID" value="TraesWEE_scaffold_113055_01G000100.1"/>
    <property type="gene ID" value="TraesWEE_scaffold_113055_01G000100"/>
</dbReference>
<organism evidence="5">
    <name type="scientific">Triticum aestivum</name>
    <name type="common">Wheat</name>
    <dbReference type="NCBI Taxonomy" id="4565"/>
    <lineage>
        <taxon>Eukaryota</taxon>
        <taxon>Viridiplantae</taxon>
        <taxon>Streptophyta</taxon>
        <taxon>Embryophyta</taxon>
        <taxon>Tracheophyta</taxon>
        <taxon>Spermatophyta</taxon>
        <taxon>Magnoliopsida</taxon>
        <taxon>Liliopsida</taxon>
        <taxon>Poales</taxon>
        <taxon>Poaceae</taxon>
        <taxon>BOP clade</taxon>
        <taxon>Pooideae</taxon>
        <taxon>Triticodae</taxon>
        <taxon>Triticeae</taxon>
        <taxon>Triticinae</taxon>
        <taxon>Triticum</taxon>
    </lineage>
</organism>
<sequence>MAEMEDALRSCMEQLLVAREERDQIIVEAASEISSQQKKLRDLQHSLEAANKKAAKLAAENNSLCKAMDAKDKLVRELRESKAASDQELSGAAAKLDAAQKQSASLQYEARMLQKELEVRSQEREYDLRSVDAARAQQAESLKKIAQLEGECQRLRAMVRKRLPGPAALAKMRDEVEPQQQTPPSRAGASPRRPRSVTPTASPRSVTPMSPRSGTPRRAPEPDQSYAVRLRAIEDENNVLKRMLAARDTELQFTQTKYAEEASKLSAVQGQLKELTEESRRLSDAHAKSETWASALVSELDQLRAGKQGHGASSVMVSDMSLLDDFAEMERLEMASSADHQTSGHSGPVVPDKNGESLDLEHGHPEWLQDVWKLVTSNHEATGESIDAIVDGIRRALDEGPVHGNGDASDLPYDRTKVEELIGNLIDKITSTIRVSAEDHAARSESLLQAKPEFCARLEYLVHVCHDVLQMKAKLEDFIDEICLVLEYIMSIYFSNQVRSDTVDGNENDFDAHGEPDMQSATSAAAVDIQTEAQKEQIQSPEGEHPEKIQERQIIEELAMAMLDQNGDIQLGRKSSYYEIESVTADGMGEDLAQKEAKQLATDSEISAAADKLAECQETITTLSKQLQALQTQPNSGIPDASTHSPRPSSADYKPQSLGSILADEGAGTTEGHISPEKEHGEPDAAARKSTAQEQNPDADRKASAAQTVVQPLVPERETAADPRKKKRGPGLLGRMIFRKRVEGNSS</sequence>
<feature type="coiled-coil region" evidence="3">
    <location>
        <begin position="1"/>
        <end position="67"/>
    </location>
</feature>
<dbReference type="Pfam" id="PF05911">
    <property type="entry name" value="FPP"/>
    <property type="match status" value="3"/>
</dbReference>
<evidence type="ECO:0000256" key="4">
    <source>
        <dbReference type="SAM" id="MobiDB-lite"/>
    </source>
</evidence>
<dbReference type="Gramene" id="TraesSTA6A03G03335690.1">
    <property type="protein sequence ID" value="TraesSTA6A03G03335690.1"/>
    <property type="gene ID" value="TraesSTA6A03G03335690"/>
</dbReference>
<dbReference type="GeneID" id="123127773"/>
<dbReference type="Gramene" id="TraesLDM6A03G03348470.1">
    <property type="protein sequence ID" value="TraesLDM6A03G03348470.1"/>
    <property type="gene ID" value="TraesLDM6A03G03348470"/>
</dbReference>
<feature type="coiled-coil region" evidence="3">
    <location>
        <begin position="96"/>
        <end position="158"/>
    </location>
</feature>
<dbReference type="Gramene" id="TraesJUL6A03G03371610.2">
    <property type="protein sequence ID" value="TraesJUL6A03G03371610.2"/>
    <property type="gene ID" value="TraesJUL6A03G03371610"/>
</dbReference>
<dbReference type="Gramene" id="TraesPARA_EIv1.0_1949190.1">
    <property type="protein sequence ID" value="TraesPARA_EIv1.0_1949190.1.CDS"/>
    <property type="gene ID" value="TraesPARA_EIv1.0_1949190"/>
</dbReference>
<feature type="compositionally biased region" description="Polar residues" evidence="4">
    <location>
        <begin position="630"/>
        <end position="648"/>
    </location>
</feature>
<dbReference type="Proteomes" id="UP000019116">
    <property type="component" value="Chromosome 6A"/>
</dbReference>
<dbReference type="Gramene" id="TraesSYM6A03G03290800.1">
    <property type="protein sequence ID" value="TraesSYM6A03G03290800.1"/>
    <property type="gene ID" value="TraesSYM6A03G03290800"/>
</dbReference>
<protein>
    <recommendedName>
        <fullName evidence="7">Filament-like plant protein 7</fullName>
    </recommendedName>
</protein>
<feature type="region of interest" description="Disordered" evidence="4">
    <location>
        <begin position="505"/>
        <end position="524"/>
    </location>
</feature>
<feature type="region of interest" description="Disordered" evidence="4">
    <location>
        <begin position="170"/>
        <end position="224"/>
    </location>
</feature>
<dbReference type="Gramene" id="TraesJAG6A03G03342630.1">
    <property type="protein sequence ID" value="TraesJAG6A03G03342630.1"/>
    <property type="gene ID" value="TraesJAG6A03G03342630"/>
</dbReference>
<gene>
    <name evidence="5" type="primary">LOC123127773</name>
</gene>
<dbReference type="Gramene" id="TraesLAC6A03G03304890.1">
    <property type="protein sequence ID" value="TraesLAC6A03G03304890.1"/>
    <property type="gene ID" value="TraesLAC6A03G03304890"/>
</dbReference>
<dbReference type="Gramene" id="TraesNOR6A03G03381790.1">
    <property type="protein sequence ID" value="TraesNOR6A03G03381790.1"/>
    <property type="gene ID" value="TraesNOR6A03G03381790"/>
</dbReference>
<feature type="region of interest" description="Disordered" evidence="4">
    <location>
        <begin position="335"/>
        <end position="361"/>
    </location>
</feature>
<comment type="similarity">
    <text evidence="1">Belongs to the FPP family.</text>
</comment>
<evidence type="ECO:0000313" key="5">
    <source>
        <dbReference type="EnsemblPlants" id="TraesCS6A02G229200.1"/>
    </source>
</evidence>
<dbReference type="Gramene" id="TraesCLE_scaffold_110568_01G000100.1">
    <property type="protein sequence ID" value="TraesCLE_scaffold_110568_01G000100.1"/>
    <property type="gene ID" value="TraesCLE_scaffold_110568_01G000100"/>
</dbReference>
<evidence type="ECO:0000256" key="3">
    <source>
        <dbReference type="SAM" id="Coils"/>
    </source>
</evidence>
<feature type="compositionally biased region" description="Basic and acidic residues" evidence="4">
    <location>
        <begin position="674"/>
        <end position="687"/>
    </location>
</feature>
<dbReference type="KEGG" id="taes:123127773"/>
<dbReference type="EnsemblPlants" id="TraesCS6A02G229200.1">
    <property type="protein sequence ID" value="TraesCS6A02G229200.1"/>
    <property type="gene ID" value="TraesCS6A02G229200"/>
</dbReference>
<dbReference type="AlphaFoldDB" id="A0A3B6NS68"/>
<reference evidence="5" key="2">
    <citation type="submission" date="2018-10" db="UniProtKB">
        <authorList>
            <consortium name="EnsemblPlants"/>
        </authorList>
    </citation>
    <scope>IDENTIFICATION</scope>
</reference>
<feature type="compositionally biased region" description="Polar residues" evidence="4">
    <location>
        <begin position="197"/>
        <end position="213"/>
    </location>
</feature>
<dbReference type="OrthoDB" id="646471at2759"/>
<evidence type="ECO:0008006" key="7">
    <source>
        <dbReference type="Google" id="ProtNLM"/>
    </source>
</evidence>
<feature type="region of interest" description="Disordered" evidence="4">
    <location>
        <begin position="630"/>
        <end position="747"/>
    </location>
</feature>
<dbReference type="RefSeq" id="XP_044403545.1">
    <property type="nucleotide sequence ID" value="XM_044547610.1"/>
</dbReference>
<accession>A0A3B6NS68</accession>
<feature type="coiled-coil region" evidence="3">
    <location>
        <begin position="258"/>
        <end position="285"/>
    </location>
</feature>
<dbReference type="Gramene" id="TraesROB_scaffold_101578_01G000100.1">
    <property type="protein sequence ID" value="TraesROB_scaffold_101578_01G000100.1"/>
    <property type="gene ID" value="TraesROB_scaffold_101578_01G000100"/>
</dbReference>
<evidence type="ECO:0000256" key="1">
    <source>
        <dbReference type="ARBA" id="ARBA00005921"/>
    </source>
</evidence>
<name>A0A3B6NS68_WHEAT</name>
<dbReference type="Gramene" id="TraesCS6A03G0631700.1">
    <property type="protein sequence ID" value="TraesCS6A03G0631700.1.CDS"/>
    <property type="gene ID" value="TraesCS6A03G0631700"/>
</dbReference>
<dbReference type="PANTHER" id="PTHR31580">
    <property type="entry name" value="FILAMENT-LIKE PLANT PROTEIN 4"/>
    <property type="match status" value="1"/>
</dbReference>
<dbReference type="SMR" id="A0A3B6NS68"/>
<dbReference type="Gramene" id="TraesPARA_EIv1.0_1949190.2">
    <property type="protein sequence ID" value="TraesPARA_EIv1.0_1949190.2.CDS"/>
    <property type="gene ID" value="TraesPARA_EIv1.0_1949190"/>
</dbReference>
<evidence type="ECO:0000256" key="2">
    <source>
        <dbReference type="ARBA" id="ARBA00023054"/>
    </source>
</evidence>
<dbReference type="PANTHER" id="PTHR31580:SF6">
    <property type="entry name" value="OS02G0614600 PROTEIN"/>
    <property type="match status" value="1"/>
</dbReference>